<dbReference type="AlphaFoldDB" id="A0A1D1WBN9"/>
<proteinExistence type="predicted"/>
<dbReference type="EMBL" id="BDGG01000020">
    <property type="protein sequence ID" value="GAV09149.1"/>
    <property type="molecule type" value="Genomic_DNA"/>
</dbReference>
<evidence type="ECO:0000313" key="2">
    <source>
        <dbReference type="Proteomes" id="UP000186922"/>
    </source>
</evidence>
<dbReference type="OrthoDB" id="7692288at2759"/>
<reference evidence="1 2" key="1">
    <citation type="journal article" date="2016" name="Nat. Commun.">
        <title>Extremotolerant tardigrade genome and improved radiotolerance of human cultured cells by tardigrade-unique protein.</title>
        <authorList>
            <person name="Hashimoto T."/>
            <person name="Horikawa D.D."/>
            <person name="Saito Y."/>
            <person name="Kuwahara H."/>
            <person name="Kozuka-Hata H."/>
            <person name="Shin-I T."/>
            <person name="Minakuchi Y."/>
            <person name="Ohishi K."/>
            <person name="Motoyama A."/>
            <person name="Aizu T."/>
            <person name="Enomoto A."/>
            <person name="Kondo K."/>
            <person name="Tanaka S."/>
            <person name="Hara Y."/>
            <person name="Koshikawa S."/>
            <person name="Sagara H."/>
            <person name="Miura T."/>
            <person name="Yokobori S."/>
            <person name="Miyagawa K."/>
            <person name="Suzuki Y."/>
            <person name="Kubo T."/>
            <person name="Oyama M."/>
            <person name="Kohara Y."/>
            <person name="Fujiyama A."/>
            <person name="Arakawa K."/>
            <person name="Katayama T."/>
            <person name="Toyoda A."/>
            <person name="Kunieda T."/>
        </authorList>
    </citation>
    <scope>NUCLEOTIDE SEQUENCE [LARGE SCALE GENOMIC DNA]</scope>
    <source>
        <strain evidence="1 2">YOKOZUNA-1</strain>
    </source>
</reference>
<accession>A0A1D1WBN9</accession>
<protein>
    <submittedName>
        <fullName evidence="1">Uncharacterized protein</fullName>
    </submittedName>
</protein>
<gene>
    <name evidence="1" type="primary">RvY_18743-1</name>
    <name evidence="1" type="synonym">RvY_18743.1</name>
    <name evidence="1" type="ORF">RvY_18743</name>
</gene>
<keyword evidence="2" id="KW-1185">Reference proteome</keyword>
<organism evidence="1 2">
    <name type="scientific">Ramazzottius varieornatus</name>
    <name type="common">Water bear</name>
    <name type="synonym">Tardigrade</name>
    <dbReference type="NCBI Taxonomy" id="947166"/>
    <lineage>
        <taxon>Eukaryota</taxon>
        <taxon>Metazoa</taxon>
        <taxon>Ecdysozoa</taxon>
        <taxon>Tardigrada</taxon>
        <taxon>Eutardigrada</taxon>
        <taxon>Parachela</taxon>
        <taxon>Hypsibioidea</taxon>
        <taxon>Ramazzottiidae</taxon>
        <taxon>Ramazzottius</taxon>
    </lineage>
</organism>
<dbReference type="Proteomes" id="UP000186922">
    <property type="component" value="Unassembled WGS sequence"/>
</dbReference>
<sequence length="129" mass="14867">MSKFKSVEYDFRFRSPFGALCMGPTGSGKTLYVLRLLKNKGETFDRPPTRIVFAYAEWQKAYDNMLTVEPKVEFVKNLADILDNENFFTKTENNLLILDDLASTVAENRKASDLFTRGIHHRNVDCLHI</sequence>
<name>A0A1D1WBN9_RAMVA</name>
<comment type="caution">
    <text evidence="1">The sequence shown here is derived from an EMBL/GenBank/DDBJ whole genome shotgun (WGS) entry which is preliminary data.</text>
</comment>
<evidence type="ECO:0000313" key="1">
    <source>
        <dbReference type="EMBL" id="GAV09149.1"/>
    </source>
</evidence>